<name>A0A8J6NTF1_9BACT</name>
<organism evidence="5 6">
    <name type="scientific">Candidatus Desulfatibia profunda</name>
    <dbReference type="NCBI Taxonomy" id="2841695"/>
    <lineage>
        <taxon>Bacteria</taxon>
        <taxon>Pseudomonadati</taxon>
        <taxon>Thermodesulfobacteriota</taxon>
        <taxon>Desulfobacteria</taxon>
        <taxon>Desulfobacterales</taxon>
        <taxon>Desulfobacterales incertae sedis</taxon>
        <taxon>Candidatus Desulfatibia</taxon>
    </lineage>
</organism>
<evidence type="ECO:0000256" key="1">
    <source>
        <dbReference type="ARBA" id="ARBA00022448"/>
    </source>
</evidence>
<dbReference type="SUPFAM" id="SSF52540">
    <property type="entry name" value="P-loop containing nucleoside triphosphate hydrolases"/>
    <property type="match status" value="1"/>
</dbReference>
<dbReference type="InterPro" id="IPR050093">
    <property type="entry name" value="ABC_SmlMolc_Importer"/>
</dbReference>
<dbReference type="GO" id="GO:0016887">
    <property type="term" value="F:ATP hydrolysis activity"/>
    <property type="evidence" value="ECO:0007669"/>
    <property type="project" value="InterPro"/>
</dbReference>
<keyword evidence="1" id="KW-0813">Transport</keyword>
<keyword evidence="2" id="KW-0547">Nucleotide-binding</keyword>
<comment type="caution">
    <text evidence="5">The sequence shown here is derived from an EMBL/GenBank/DDBJ whole genome shotgun (WGS) entry which is preliminary data.</text>
</comment>
<accession>A0A8J6NTF1</accession>
<dbReference type="InterPro" id="IPR003439">
    <property type="entry name" value="ABC_transporter-like_ATP-bd"/>
</dbReference>
<feature type="domain" description="ABC transporter" evidence="4">
    <location>
        <begin position="4"/>
        <end position="229"/>
    </location>
</feature>
<dbReference type="EMBL" id="JACNJH010000177">
    <property type="protein sequence ID" value="MBC8362260.1"/>
    <property type="molecule type" value="Genomic_DNA"/>
</dbReference>
<dbReference type="SMART" id="SM00382">
    <property type="entry name" value="AAA"/>
    <property type="match status" value="1"/>
</dbReference>
<protein>
    <submittedName>
        <fullName evidence="5">ATP-binding cassette domain-containing protein</fullName>
    </submittedName>
</protein>
<evidence type="ECO:0000313" key="5">
    <source>
        <dbReference type="EMBL" id="MBC8362260.1"/>
    </source>
</evidence>
<sequence length="229" mass="25484">MTLFQIKNLRKVYGSRTVLDIPELDLKKGVRYALVGPNGAGKTTLLEILSLLNHPTAGTVSYNNRPMDFSGSRLHTLRRKIGLVQQNPVLFTTTVYKNLEFGLKIRGIPKDERNRIIAESLDLVGMRQFISAKAHKLSGGETQRVAIARALAVNPEVLLCDEPFASVDVANQAAIINILRQANELKNITIIFTTHNHYQVTSLAQHILYLNHGKLAPDAAENFFNPNFS</sequence>
<dbReference type="InterPro" id="IPR027417">
    <property type="entry name" value="P-loop_NTPase"/>
</dbReference>
<dbReference type="Proteomes" id="UP000603434">
    <property type="component" value="Unassembled WGS sequence"/>
</dbReference>
<keyword evidence="3 5" id="KW-0067">ATP-binding</keyword>
<dbReference type="AlphaFoldDB" id="A0A8J6NTF1"/>
<evidence type="ECO:0000256" key="2">
    <source>
        <dbReference type="ARBA" id="ARBA00022741"/>
    </source>
</evidence>
<dbReference type="Pfam" id="PF00005">
    <property type="entry name" value="ABC_tran"/>
    <property type="match status" value="1"/>
</dbReference>
<dbReference type="PANTHER" id="PTHR42781:SF4">
    <property type="entry name" value="SPERMIDINE_PUTRESCINE IMPORT ATP-BINDING PROTEIN POTA"/>
    <property type="match status" value="1"/>
</dbReference>
<dbReference type="PROSITE" id="PS50893">
    <property type="entry name" value="ABC_TRANSPORTER_2"/>
    <property type="match status" value="1"/>
</dbReference>
<evidence type="ECO:0000256" key="3">
    <source>
        <dbReference type="ARBA" id="ARBA00022840"/>
    </source>
</evidence>
<dbReference type="Gene3D" id="3.40.50.300">
    <property type="entry name" value="P-loop containing nucleotide triphosphate hydrolases"/>
    <property type="match status" value="1"/>
</dbReference>
<evidence type="ECO:0000313" key="6">
    <source>
        <dbReference type="Proteomes" id="UP000603434"/>
    </source>
</evidence>
<proteinExistence type="predicted"/>
<evidence type="ECO:0000259" key="4">
    <source>
        <dbReference type="PROSITE" id="PS50893"/>
    </source>
</evidence>
<dbReference type="PANTHER" id="PTHR42781">
    <property type="entry name" value="SPERMIDINE/PUTRESCINE IMPORT ATP-BINDING PROTEIN POTA"/>
    <property type="match status" value="1"/>
</dbReference>
<gene>
    <name evidence="5" type="ORF">H8E23_12780</name>
</gene>
<reference evidence="5 6" key="1">
    <citation type="submission" date="2020-08" db="EMBL/GenBank/DDBJ databases">
        <title>Bridging the membrane lipid divide: bacteria of the FCB group superphylum have the potential to synthesize archaeal ether lipids.</title>
        <authorList>
            <person name="Villanueva L."/>
            <person name="Von Meijenfeldt F.A.B."/>
            <person name="Westbye A.B."/>
            <person name="Yadav S."/>
            <person name="Hopmans E.C."/>
            <person name="Dutilh B.E."/>
            <person name="Sinninghe Damste J.S."/>
        </authorList>
    </citation>
    <scope>NUCLEOTIDE SEQUENCE [LARGE SCALE GENOMIC DNA]</scope>
    <source>
        <strain evidence="5">NIOZ-UU30</strain>
    </source>
</reference>
<dbReference type="GO" id="GO:0005524">
    <property type="term" value="F:ATP binding"/>
    <property type="evidence" value="ECO:0007669"/>
    <property type="project" value="UniProtKB-KW"/>
</dbReference>
<dbReference type="InterPro" id="IPR003593">
    <property type="entry name" value="AAA+_ATPase"/>
</dbReference>